<feature type="region of interest" description="Disordered" evidence="10">
    <location>
        <begin position="1"/>
        <end position="169"/>
    </location>
</feature>
<evidence type="ECO:0000313" key="16">
    <source>
        <dbReference type="Proteomes" id="UP000825935"/>
    </source>
</evidence>
<feature type="region of interest" description="Disordered" evidence="10">
    <location>
        <begin position="195"/>
        <end position="359"/>
    </location>
</feature>
<accession>A0A8T2Q734</accession>
<reference evidence="15" key="1">
    <citation type="submission" date="2021-08" db="EMBL/GenBank/DDBJ databases">
        <title>WGS assembly of Ceratopteris richardii.</title>
        <authorList>
            <person name="Marchant D.B."/>
            <person name="Chen G."/>
            <person name="Jenkins J."/>
            <person name="Shu S."/>
            <person name="Leebens-Mack J."/>
            <person name="Grimwood J."/>
            <person name="Schmutz J."/>
            <person name="Soltis P."/>
            <person name="Soltis D."/>
            <person name="Chen Z.-H."/>
        </authorList>
    </citation>
    <scope>NUCLEOTIDE SEQUENCE</scope>
    <source>
        <strain evidence="15">Whitten #5841</strain>
        <tissue evidence="15">Leaf</tissue>
    </source>
</reference>
<proteinExistence type="inferred from homology"/>
<evidence type="ECO:0000256" key="7">
    <source>
        <dbReference type="ARBA" id="ARBA00022927"/>
    </source>
</evidence>
<evidence type="ECO:0000256" key="2">
    <source>
        <dbReference type="ARBA" id="ARBA00004586"/>
    </source>
</evidence>
<feature type="compositionally biased region" description="Low complexity" evidence="10">
    <location>
        <begin position="89"/>
        <end position="122"/>
    </location>
</feature>
<evidence type="ECO:0000256" key="1">
    <source>
        <dbReference type="ARBA" id="ARBA00004394"/>
    </source>
</evidence>
<dbReference type="EMBL" id="CM035442">
    <property type="protein sequence ID" value="KAH7279441.1"/>
    <property type="molecule type" value="Genomic_DNA"/>
</dbReference>
<feature type="domain" description="Sec23/Sec24 trunk" evidence="12">
    <location>
        <begin position="571"/>
        <end position="807"/>
    </location>
</feature>
<feature type="domain" description="Sec23/Sec24 helical" evidence="13">
    <location>
        <begin position="908"/>
        <end position="1012"/>
    </location>
</feature>
<keyword evidence="9" id="KW-0472">Membrane</keyword>
<dbReference type="InterPro" id="IPR036174">
    <property type="entry name" value="Znf_Sec23_Sec24_sf"/>
</dbReference>
<evidence type="ECO:0000256" key="10">
    <source>
        <dbReference type="SAM" id="MobiDB-lite"/>
    </source>
</evidence>
<dbReference type="InterPro" id="IPR036175">
    <property type="entry name" value="Sec23/24_helical_dom_sf"/>
</dbReference>
<dbReference type="Gene3D" id="3.40.50.410">
    <property type="entry name" value="von Willebrand factor, type A domain"/>
    <property type="match status" value="1"/>
</dbReference>
<evidence type="ECO:0000259" key="13">
    <source>
        <dbReference type="Pfam" id="PF04815"/>
    </source>
</evidence>
<dbReference type="Gene3D" id="2.30.30.380">
    <property type="entry name" value="Zn-finger domain of Sec23/24"/>
    <property type="match status" value="1"/>
</dbReference>
<dbReference type="InterPro" id="IPR036180">
    <property type="entry name" value="Gelsolin-like_dom_sf"/>
</dbReference>
<comment type="similarity">
    <text evidence="3">Belongs to the SEC23/SEC24 family. SEC24 subfamily.</text>
</comment>
<dbReference type="Proteomes" id="UP000825935">
    <property type="component" value="Chromosome 37"/>
</dbReference>
<gene>
    <name evidence="15" type="ORF">KP509_37G019900</name>
</gene>
<evidence type="ECO:0000256" key="6">
    <source>
        <dbReference type="ARBA" id="ARBA00022892"/>
    </source>
</evidence>
<evidence type="ECO:0000256" key="8">
    <source>
        <dbReference type="ARBA" id="ARBA00023034"/>
    </source>
</evidence>
<feature type="compositionally biased region" description="Polar residues" evidence="10">
    <location>
        <begin position="266"/>
        <end position="279"/>
    </location>
</feature>
<dbReference type="Pfam" id="PF08033">
    <property type="entry name" value="Sec23_BS"/>
    <property type="match status" value="1"/>
</dbReference>
<dbReference type="InterPro" id="IPR041742">
    <property type="entry name" value="Sec24-like_trunk_dom"/>
</dbReference>
<keyword evidence="16" id="KW-1185">Reference proteome</keyword>
<dbReference type="Pfam" id="PF04810">
    <property type="entry name" value="zf-Sec23_Sec24"/>
    <property type="match status" value="1"/>
</dbReference>
<protein>
    <submittedName>
        <fullName evidence="15">Uncharacterized protein</fullName>
    </submittedName>
</protein>
<dbReference type="PANTHER" id="PTHR13803">
    <property type="entry name" value="SEC24-RELATED PROTEIN"/>
    <property type="match status" value="1"/>
</dbReference>
<evidence type="ECO:0000259" key="12">
    <source>
        <dbReference type="Pfam" id="PF04811"/>
    </source>
</evidence>
<sequence length="1165" mass="126580">MASTPPRQDVPPMLPDASSARAQPYSSGPTGVGTQPFRPSTQNQGTYPVPPFRPDQTASYAFRPPPNQGPVYRPPPSTSDRASGYPYTQSSSQPASAGPPLNQPPSVSSTPGSLSSSSYYPRMPAPPQFRPPSAVPSSSGQVMMPQPSLPGQGASAYSKSPITGPVSMSQTVNPLASTAGPFPVQPAILNQPSMSTVGLSRTGQNVPGPFSTSSRSMPINPVPSSGPVLPGIPQSLPGMPVSNQNPAGQHPAGPVSTPVNQPPPMFTSQVSNQMSVNRQSSAPAPGSFSSPPKAPTATPARGPPTFGLPATSAPVPNIPPPLPNSASVGPGFPGQMGTYNVPQGQGLSNPSQYPPAFGSVQSAQYPQYASGAPSLTSDGQLNRATAYPGAAPLYQNVQGLVEEFQSLSMISGPGSMEGSVDASALPRPELQDSDYPVQSSPANCHGRYFQLTCNALPNSQSLAARWHLPLGAVSHPLAEAPLNEEVPVIDFGSSGIIRCRRCRTYINPFAVFTDNGRRWKCNLCNLNNEVPSDYYCPLDQTGRRTDVHERPELSRGSVEFIAPAEYMVRPPMPPVYFFLIDVSFSAIKTGMLQIAVDTIKSCLDKLPGYPRTQIGFLTFDSALHFYSLKSTLTQPQMMVVADLEDPFLPMPDDLLVNLSESKSVVEALLNSLPSMFKDNLNVESAVGPALRSVFMIMSQLGGKLLFFQSSLPSLGVGRLKMRGNDQRVYGTDNEPSLRNPEDPFYKQMAADFSKMQISVNLYAFGDSYVDLASLGTLSKYTAGQVYFYPSFQPNLSGEKFRYELARDLTRETAWEAVLRIRCGKGMRFSKYHGHFMLRSSDLMALPAVDCDKAFAMQLTLDETLLTTQNAYFQSALLYTSSNGERRIRVHTAAAPLVSDLNEMYRAADTGAIMMLMSRIALESSLVSKLDDVRQQAVQSKLVRAFREYQNLFGVQHPLTGRLIYPESLKLLPLYCLGLYKCLALRGGHTNATLDERLFATFDMMVMSVPRLLSLLYPVMFRLDEHLLHGDADIKAIQRLPLTSEKLDARGAFLVNDGVRFIIWLGSVLPVDFSIQLLGIEAVQSGDFNKAVFDGNNNVSKRFATLLKSLRSRNPAVFQQCHFVRQGDQPREGFLVLFNMVEDRPAGLVGYADWMSQLFRQVKQKA</sequence>
<dbReference type="Gene3D" id="1.20.120.730">
    <property type="entry name" value="Sec23/Sec24 helical domain"/>
    <property type="match status" value="1"/>
</dbReference>
<dbReference type="GO" id="GO:0030127">
    <property type="term" value="C:COPII vesicle coat"/>
    <property type="evidence" value="ECO:0007669"/>
    <property type="project" value="InterPro"/>
</dbReference>
<keyword evidence="4" id="KW-0813">Transport</keyword>
<dbReference type="InterPro" id="IPR006895">
    <property type="entry name" value="Znf_Sec23_Sec24"/>
</dbReference>
<dbReference type="GO" id="GO:0000139">
    <property type="term" value="C:Golgi membrane"/>
    <property type="evidence" value="ECO:0007669"/>
    <property type="project" value="UniProtKB-SubCell"/>
</dbReference>
<dbReference type="SUPFAM" id="SSF81811">
    <property type="entry name" value="Helical domain of Sec23/24"/>
    <property type="match status" value="1"/>
</dbReference>
<feature type="compositionally biased region" description="Pro residues" evidence="10">
    <location>
        <begin position="123"/>
        <end position="134"/>
    </location>
</feature>
<feature type="compositionally biased region" description="Pro residues" evidence="10">
    <location>
        <begin position="63"/>
        <end position="77"/>
    </location>
</feature>
<dbReference type="Gene3D" id="2.60.40.1670">
    <property type="entry name" value="beta-sandwich domain of Sec23/24"/>
    <property type="match status" value="1"/>
</dbReference>
<evidence type="ECO:0000256" key="9">
    <source>
        <dbReference type="ARBA" id="ARBA00023136"/>
    </source>
</evidence>
<evidence type="ECO:0000256" key="4">
    <source>
        <dbReference type="ARBA" id="ARBA00022448"/>
    </source>
</evidence>
<dbReference type="SUPFAM" id="SSF82919">
    <property type="entry name" value="Zn-finger domain of Sec23/24"/>
    <property type="match status" value="1"/>
</dbReference>
<dbReference type="GO" id="GO:0000149">
    <property type="term" value="F:SNARE binding"/>
    <property type="evidence" value="ECO:0007669"/>
    <property type="project" value="TreeGrafter"/>
</dbReference>
<dbReference type="OrthoDB" id="49016at2759"/>
<dbReference type="InterPro" id="IPR050550">
    <property type="entry name" value="SEC23_SEC24_subfamily"/>
</dbReference>
<dbReference type="InterPro" id="IPR012990">
    <property type="entry name" value="Beta-sandwich_Sec23_24"/>
</dbReference>
<feature type="compositionally biased region" description="Low complexity" evidence="10">
    <location>
        <begin position="280"/>
        <end position="305"/>
    </location>
</feature>
<feature type="compositionally biased region" description="Polar residues" evidence="10">
    <location>
        <begin position="20"/>
        <end position="46"/>
    </location>
</feature>
<evidence type="ECO:0000259" key="14">
    <source>
        <dbReference type="Pfam" id="PF08033"/>
    </source>
</evidence>
<dbReference type="SUPFAM" id="SSF81995">
    <property type="entry name" value="beta-sandwich domain of Sec23/24"/>
    <property type="match status" value="1"/>
</dbReference>
<dbReference type="OMA" id="CPANDYY"/>
<dbReference type="PANTHER" id="PTHR13803:SF39">
    <property type="entry name" value="SECRETORY 24AB, ISOFORM A"/>
    <property type="match status" value="1"/>
</dbReference>
<dbReference type="Gene3D" id="3.40.20.10">
    <property type="entry name" value="Severin"/>
    <property type="match status" value="1"/>
</dbReference>
<dbReference type="InterPro" id="IPR006896">
    <property type="entry name" value="Sec23/24_trunk_dom"/>
</dbReference>
<name>A0A8T2Q734_CERRI</name>
<dbReference type="GO" id="GO:0090110">
    <property type="term" value="P:COPII-coated vesicle cargo loading"/>
    <property type="evidence" value="ECO:0007669"/>
    <property type="project" value="TreeGrafter"/>
</dbReference>
<evidence type="ECO:0000259" key="11">
    <source>
        <dbReference type="Pfam" id="PF04810"/>
    </source>
</evidence>
<comment type="caution">
    <text evidence="15">The sequence shown here is derived from an EMBL/GenBank/DDBJ whole genome shotgun (WGS) entry which is preliminary data.</text>
</comment>
<dbReference type="InterPro" id="IPR036465">
    <property type="entry name" value="vWFA_dom_sf"/>
</dbReference>
<dbReference type="Pfam" id="PF04811">
    <property type="entry name" value="Sec23_trunk"/>
    <property type="match status" value="1"/>
</dbReference>
<dbReference type="GO" id="GO:0006886">
    <property type="term" value="P:intracellular protein transport"/>
    <property type="evidence" value="ECO:0007669"/>
    <property type="project" value="InterPro"/>
</dbReference>
<feature type="domain" description="Sec23/Sec24 beta-sandwich" evidence="14">
    <location>
        <begin position="813"/>
        <end position="896"/>
    </location>
</feature>
<dbReference type="InterPro" id="IPR029006">
    <property type="entry name" value="ADF-H/Gelsolin-like_dom_sf"/>
</dbReference>
<keyword evidence="5" id="KW-0256">Endoplasmic reticulum</keyword>
<dbReference type="CDD" id="cd01479">
    <property type="entry name" value="Sec24-like"/>
    <property type="match status" value="1"/>
</dbReference>
<evidence type="ECO:0000313" key="15">
    <source>
        <dbReference type="EMBL" id="KAH7279440.1"/>
    </source>
</evidence>
<dbReference type="Pfam" id="PF04815">
    <property type="entry name" value="Sec23_helical"/>
    <property type="match status" value="1"/>
</dbReference>
<keyword evidence="8" id="KW-0333">Golgi apparatus</keyword>
<keyword evidence="7" id="KW-0653">Protein transport</keyword>
<feature type="domain" description="Zinc finger Sec23/Sec24-type" evidence="11">
    <location>
        <begin position="496"/>
        <end position="534"/>
    </location>
</feature>
<dbReference type="GO" id="GO:0070971">
    <property type="term" value="C:endoplasmic reticulum exit site"/>
    <property type="evidence" value="ECO:0007669"/>
    <property type="project" value="TreeGrafter"/>
</dbReference>
<dbReference type="AlphaFoldDB" id="A0A8T2Q734"/>
<evidence type="ECO:0000256" key="3">
    <source>
        <dbReference type="ARBA" id="ARBA00008334"/>
    </source>
</evidence>
<dbReference type="EMBL" id="CM035442">
    <property type="protein sequence ID" value="KAH7279440.1"/>
    <property type="molecule type" value="Genomic_DNA"/>
</dbReference>
<keyword evidence="6" id="KW-0931">ER-Golgi transport</keyword>
<feature type="compositionally biased region" description="Polar residues" evidence="10">
    <location>
        <begin position="337"/>
        <end position="351"/>
    </location>
</feature>
<dbReference type="SUPFAM" id="SSF82754">
    <property type="entry name" value="C-terminal, gelsolin-like domain of Sec23/24"/>
    <property type="match status" value="1"/>
</dbReference>
<dbReference type="GO" id="GO:0008270">
    <property type="term" value="F:zinc ion binding"/>
    <property type="evidence" value="ECO:0007669"/>
    <property type="project" value="InterPro"/>
</dbReference>
<feature type="compositionally biased region" description="Polar residues" evidence="10">
    <location>
        <begin position="155"/>
        <end position="169"/>
    </location>
</feature>
<dbReference type="InterPro" id="IPR006900">
    <property type="entry name" value="Sec23/24_helical_dom"/>
</dbReference>
<organism evidence="15 16">
    <name type="scientific">Ceratopteris richardii</name>
    <name type="common">Triangle waterfern</name>
    <dbReference type="NCBI Taxonomy" id="49495"/>
    <lineage>
        <taxon>Eukaryota</taxon>
        <taxon>Viridiplantae</taxon>
        <taxon>Streptophyta</taxon>
        <taxon>Embryophyta</taxon>
        <taxon>Tracheophyta</taxon>
        <taxon>Polypodiopsida</taxon>
        <taxon>Polypodiidae</taxon>
        <taxon>Polypodiales</taxon>
        <taxon>Pteridineae</taxon>
        <taxon>Pteridaceae</taxon>
        <taxon>Parkerioideae</taxon>
        <taxon>Ceratopteris</taxon>
    </lineage>
</organism>
<evidence type="ECO:0000256" key="5">
    <source>
        <dbReference type="ARBA" id="ARBA00022824"/>
    </source>
</evidence>
<comment type="subcellular location">
    <subcellularLocation>
        <location evidence="2">Endoplasmic reticulum membrane</location>
    </subcellularLocation>
    <subcellularLocation>
        <location evidence="1">Golgi apparatus membrane</location>
    </subcellularLocation>
</comment>
<feature type="compositionally biased region" description="Polar residues" evidence="10">
    <location>
        <begin position="195"/>
        <end position="217"/>
    </location>
</feature>
<dbReference type="GO" id="GO:0005789">
    <property type="term" value="C:endoplasmic reticulum membrane"/>
    <property type="evidence" value="ECO:0007669"/>
    <property type="project" value="UniProtKB-SubCell"/>
</dbReference>
<dbReference type="SUPFAM" id="SSF53300">
    <property type="entry name" value="vWA-like"/>
    <property type="match status" value="1"/>
</dbReference>